<feature type="binding site" evidence="6">
    <location>
        <position position="99"/>
    </location>
    <ligand>
        <name>5-phospho-alpha-D-ribose 1-diphosphate</name>
        <dbReference type="ChEBI" id="CHEBI:58017"/>
        <note>ligand shared between dimeric partners</note>
    </ligand>
</feature>
<dbReference type="GO" id="GO:0004588">
    <property type="term" value="F:orotate phosphoribosyltransferase activity"/>
    <property type="evidence" value="ECO:0007669"/>
    <property type="project" value="UniProtKB-UniRule"/>
</dbReference>
<dbReference type="GO" id="GO:0000287">
    <property type="term" value="F:magnesium ion binding"/>
    <property type="evidence" value="ECO:0007669"/>
    <property type="project" value="UniProtKB-UniRule"/>
</dbReference>
<comment type="pathway">
    <text evidence="1 6">Pyrimidine metabolism; UMP biosynthesis via de novo pathway; UMP from orotate: step 1/2.</text>
</comment>
<dbReference type="Gene3D" id="3.40.50.2020">
    <property type="match status" value="1"/>
</dbReference>
<evidence type="ECO:0000256" key="4">
    <source>
        <dbReference type="ARBA" id="ARBA00022679"/>
    </source>
</evidence>
<protein>
    <recommendedName>
        <fullName evidence="2 6">Orotate phosphoribosyltransferase</fullName>
        <shortName evidence="6">OPRT</shortName>
        <shortName evidence="6">OPRTase</shortName>
        <ecNumber evidence="2 6">2.4.2.10</ecNumber>
    </recommendedName>
</protein>
<comment type="cofactor">
    <cofactor evidence="6">
        <name>Mg(2+)</name>
        <dbReference type="ChEBI" id="CHEBI:18420"/>
    </cofactor>
</comment>
<evidence type="ECO:0000256" key="5">
    <source>
        <dbReference type="ARBA" id="ARBA00022975"/>
    </source>
</evidence>
<dbReference type="GO" id="GO:0044205">
    <property type="term" value="P:'de novo' UMP biosynthetic process"/>
    <property type="evidence" value="ECO:0007669"/>
    <property type="project" value="UniProtKB-UniRule"/>
</dbReference>
<name>A0A7D7LG75_9NOSO</name>
<gene>
    <name evidence="6 7" type="primary">pyrE</name>
    <name evidence="7" type="ORF">HUN01_34710</name>
</gene>
<evidence type="ECO:0000256" key="2">
    <source>
        <dbReference type="ARBA" id="ARBA00011971"/>
    </source>
</evidence>
<dbReference type="HAMAP" id="MF_01208">
    <property type="entry name" value="PyrE"/>
    <property type="match status" value="1"/>
</dbReference>
<comment type="function">
    <text evidence="6">Catalyzes the transfer of a ribosyl phosphate group from 5-phosphoribose 1-diphosphate to orotate, leading to the formation of orotidine monophosphate (OMP).</text>
</comment>
<keyword evidence="8" id="KW-1185">Reference proteome</keyword>
<keyword evidence="6" id="KW-0460">Magnesium</keyword>
<comment type="similarity">
    <text evidence="6">Belongs to the purine/pyrimidine phosphoribosyltransferase family. PyrE subfamily.</text>
</comment>
<feature type="binding site" description="in other chain" evidence="6">
    <location>
        <position position="100"/>
    </location>
    <ligand>
        <name>5-phospho-alpha-D-ribose 1-diphosphate</name>
        <dbReference type="ChEBI" id="CHEBI:58017"/>
        <note>ligand shared between dimeric partners</note>
    </ligand>
</feature>
<feature type="binding site" description="in other chain" evidence="6">
    <location>
        <position position="34"/>
    </location>
    <ligand>
        <name>5-phospho-alpha-D-ribose 1-diphosphate</name>
        <dbReference type="ChEBI" id="CHEBI:58017"/>
        <note>ligand shared between dimeric partners</note>
    </ligand>
</feature>
<evidence type="ECO:0000313" key="7">
    <source>
        <dbReference type="EMBL" id="QMS92498.1"/>
    </source>
</evidence>
<comment type="caution">
    <text evidence="6">Lacks conserved residue(s) required for the propagation of feature annotation.</text>
</comment>
<dbReference type="EC" id="2.4.2.10" evidence="2 6"/>
<keyword evidence="4 6" id="KW-0808">Transferase</keyword>
<dbReference type="EMBL" id="CP054698">
    <property type="protein sequence ID" value="QMS92498.1"/>
    <property type="molecule type" value="Genomic_DNA"/>
</dbReference>
<dbReference type="InterPro" id="IPR029057">
    <property type="entry name" value="PRTase-like"/>
</dbReference>
<keyword evidence="5 6" id="KW-0665">Pyrimidine biosynthesis</keyword>
<evidence type="ECO:0000256" key="6">
    <source>
        <dbReference type="HAMAP-Rule" id="MF_01208"/>
    </source>
</evidence>
<dbReference type="AlphaFoldDB" id="A0A7D7LG75"/>
<dbReference type="SUPFAM" id="SSF53271">
    <property type="entry name" value="PRTase-like"/>
    <property type="match status" value="1"/>
</dbReference>
<keyword evidence="3 6" id="KW-0328">Glycosyltransferase</keyword>
<dbReference type="KEGG" id="ned:HUN01_34710"/>
<comment type="catalytic activity">
    <reaction evidence="6">
        <text>orotidine 5'-phosphate + diphosphate = orotate + 5-phospho-alpha-D-ribose 1-diphosphate</text>
        <dbReference type="Rhea" id="RHEA:10380"/>
        <dbReference type="ChEBI" id="CHEBI:30839"/>
        <dbReference type="ChEBI" id="CHEBI:33019"/>
        <dbReference type="ChEBI" id="CHEBI:57538"/>
        <dbReference type="ChEBI" id="CHEBI:58017"/>
        <dbReference type="EC" id="2.4.2.10"/>
    </reaction>
</comment>
<dbReference type="GO" id="GO:0019856">
    <property type="term" value="P:pyrimidine nucleobase biosynthetic process"/>
    <property type="evidence" value="ECO:0007669"/>
    <property type="project" value="TreeGrafter"/>
</dbReference>
<dbReference type="NCBIfam" id="TIGR00336">
    <property type="entry name" value="pyrE"/>
    <property type="match status" value="1"/>
</dbReference>
<sequence length="183" mass="20205">MGSFLNRSETEIVKSEIAKQIYTVSHLVGSFQLRSGRISNEYFDKYQFEADPILLNAIVKQMLTLIPSDIEVLAGLELGGIPIVTLLSHYSGLPAVFVRKEAKKYGTSRLAEGVQINNRKVLIVEDVVTSGGQIVISANQLRQLGAQIDYVLCVIDREEGVIDKLLAEGITLLSLLKRSDFPN</sequence>
<organism evidence="7 8">
    <name type="scientific">Nostoc edaphicum CCNP1411</name>
    <dbReference type="NCBI Taxonomy" id="1472755"/>
    <lineage>
        <taxon>Bacteria</taxon>
        <taxon>Bacillati</taxon>
        <taxon>Cyanobacteriota</taxon>
        <taxon>Cyanophyceae</taxon>
        <taxon>Nostocales</taxon>
        <taxon>Nostocaceae</taxon>
        <taxon>Nostoc</taxon>
    </lineage>
</organism>
<feature type="binding site" evidence="6">
    <location>
        <position position="157"/>
    </location>
    <ligand>
        <name>orotate</name>
        <dbReference type="ChEBI" id="CHEBI:30839"/>
    </ligand>
</feature>
<dbReference type="InterPro" id="IPR023031">
    <property type="entry name" value="OPRT"/>
</dbReference>
<dbReference type="InterPro" id="IPR004467">
    <property type="entry name" value="Or_phspho_trans_dom"/>
</dbReference>
<feature type="binding site" evidence="6">
    <location>
        <position position="103"/>
    </location>
    <ligand>
        <name>5-phospho-alpha-D-ribose 1-diphosphate</name>
        <dbReference type="ChEBI" id="CHEBI:58017"/>
        <note>ligand shared between dimeric partners</note>
    </ligand>
</feature>
<dbReference type="UniPathway" id="UPA00070">
    <property type="reaction ID" value="UER00119"/>
</dbReference>
<dbReference type="PANTHER" id="PTHR19278">
    <property type="entry name" value="OROTATE PHOSPHORIBOSYLTRANSFERASE"/>
    <property type="match status" value="1"/>
</dbReference>
<dbReference type="InterPro" id="IPR000836">
    <property type="entry name" value="PRTase_dom"/>
</dbReference>
<evidence type="ECO:0000256" key="1">
    <source>
        <dbReference type="ARBA" id="ARBA00004889"/>
    </source>
</evidence>
<reference evidence="8" key="1">
    <citation type="submission" date="2020-06" db="EMBL/GenBank/DDBJ databases">
        <title>Nostoc edaphicum CCNP1411 genome.</title>
        <authorList>
            <person name="Fidor A."/>
            <person name="Grabski M."/>
            <person name="Gawor J."/>
            <person name="Gromadka R."/>
            <person name="Wegrzyn G."/>
            <person name="Mazur-Marzec H."/>
        </authorList>
    </citation>
    <scope>NUCLEOTIDE SEQUENCE [LARGE SCALE GENOMIC DNA]</scope>
    <source>
        <strain evidence="8">CCNP1411</strain>
    </source>
</reference>
<feature type="binding site" evidence="6">
    <location>
        <position position="129"/>
    </location>
    <ligand>
        <name>orotate</name>
        <dbReference type="ChEBI" id="CHEBI:30839"/>
    </ligand>
</feature>
<proteinExistence type="inferred from homology"/>
<feature type="binding site" description="in other chain" evidence="6">
    <location>
        <begin position="125"/>
        <end position="133"/>
    </location>
    <ligand>
        <name>5-phospho-alpha-D-ribose 1-diphosphate</name>
        <dbReference type="ChEBI" id="CHEBI:58017"/>
        <note>ligand shared between dimeric partners</note>
    </ligand>
</feature>
<dbReference type="CDD" id="cd06223">
    <property type="entry name" value="PRTases_typeI"/>
    <property type="match status" value="1"/>
</dbReference>
<accession>A0A7D7LG75</accession>
<comment type="subunit">
    <text evidence="6">Homodimer.</text>
</comment>
<dbReference type="Proteomes" id="UP000514713">
    <property type="component" value="Chromosome"/>
</dbReference>
<evidence type="ECO:0000313" key="8">
    <source>
        <dbReference type="Proteomes" id="UP000514713"/>
    </source>
</evidence>
<dbReference type="PANTHER" id="PTHR19278:SF9">
    <property type="entry name" value="URIDINE 5'-MONOPHOSPHATE SYNTHASE"/>
    <property type="match status" value="1"/>
</dbReference>
<evidence type="ECO:0000256" key="3">
    <source>
        <dbReference type="ARBA" id="ARBA00022676"/>
    </source>
</evidence>